<feature type="region of interest" description="Disordered" evidence="1">
    <location>
        <begin position="75"/>
        <end position="135"/>
    </location>
</feature>
<protein>
    <submittedName>
        <fullName evidence="3">Helix-turn-helix domain-containing protein</fullName>
    </submittedName>
</protein>
<evidence type="ECO:0000313" key="3">
    <source>
        <dbReference type="EMBL" id="QFU17968.1"/>
    </source>
</evidence>
<evidence type="ECO:0000259" key="2">
    <source>
        <dbReference type="PROSITE" id="PS50943"/>
    </source>
</evidence>
<proteinExistence type="predicted"/>
<reference evidence="3 4" key="1">
    <citation type="submission" date="2019-10" db="EMBL/GenBank/DDBJ databases">
        <title>Isolation, Identification of Microvirga thermotolerans HR1, a novel thermophilic bacterium and Comparative Genomics of the genus Microvirga.</title>
        <authorList>
            <person name="Li J."/>
            <person name="Zhang W."/>
            <person name="Lin M."/>
            <person name="Wang J."/>
        </authorList>
    </citation>
    <scope>NUCLEOTIDE SEQUENCE [LARGE SCALE GENOMIC DNA]</scope>
    <source>
        <strain evidence="3 4">HR1</strain>
    </source>
</reference>
<dbReference type="Gene3D" id="1.10.260.40">
    <property type="entry name" value="lambda repressor-like DNA-binding domains"/>
    <property type="match status" value="1"/>
</dbReference>
<evidence type="ECO:0000313" key="4">
    <source>
        <dbReference type="Proteomes" id="UP000325614"/>
    </source>
</evidence>
<accession>A0A5P9K1N3</accession>
<dbReference type="Proteomes" id="UP000325614">
    <property type="component" value="Chromosome"/>
</dbReference>
<dbReference type="GO" id="GO:0003677">
    <property type="term" value="F:DNA binding"/>
    <property type="evidence" value="ECO:0007669"/>
    <property type="project" value="InterPro"/>
</dbReference>
<feature type="compositionally biased region" description="Basic and acidic residues" evidence="1">
    <location>
        <begin position="82"/>
        <end position="102"/>
    </location>
</feature>
<dbReference type="Pfam" id="PF01381">
    <property type="entry name" value="HTH_3"/>
    <property type="match status" value="1"/>
</dbReference>
<dbReference type="KEGG" id="mico:GDR74_00230"/>
<keyword evidence="4" id="KW-1185">Reference proteome</keyword>
<dbReference type="SUPFAM" id="SSF47413">
    <property type="entry name" value="lambda repressor-like DNA-binding domains"/>
    <property type="match status" value="1"/>
</dbReference>
<organism evidence="3 4">
    <name type="scientific">Microvirga thermotolerans</name>
    <dbReference type="NCBI Taxonomy" id="2651334"/>
    <lineage>
        <taxon>Bacteria</taxon>
        <taxon>Pseudomonadati</taxon>
        <taxon>Pseudomonadota</taxon>
        <taxon>Alphaproteobacteria</taxon>
        <taxon>Hyphomicrobiales</taxon>
        <taxon>Methylobacteriaceae</taxon>
        <taxon>Microvirga</taxon>
    </lineage>
</organism>
<dbReference type="EMBL" id="CP045423">
    <property type="protein sequence ID" value="QFU17968.1"/>
    <property type="molecule type" value="Genomic_DNA"/>
</dbReference>
<dbReference type="AlphaFoldDB" id="A0A5P9K1N3"/>
<sequence>MVNGFPADEPIPGELCQAARTMLGLSQRQLAEAAGVSKLYINDFENGFRRIAAKSVAKLRAALEAGGARFVKGDGCTGVVTEMDRPEFERQSRSPERRERGAGSDADGAEAEGGDRQQAPRPRGRPRKASLPPAA</sequence>
<feature type="domain" description="HTH cro/C1-type" evidence="2">
    <location>
        <begin position="17"/>
        <end position="70"/>
    </location>
</feature>
<dbReference type="InterPro" id="IPR010982">
    <property type="entry name" value="Lambda_DNA-bd_dom_sf"/>
</dbReference>
<dbReference type="InterPro" id="IPR001387">
    <property type="entry name" value="Cro/C1-type_HTH"/>
</dbReference>
<dbReference type="PROSITE" id="PS50943">
    <property type="entry name" value="HTH_CROC1"/>
    <property type="match status" value="1"/>
</dbReference>
<evidence type="ECO:0000256" key="1">
    <source>
        <dbReference type="SAM" id="MobiDB-lite"/>
    </source>
</evidence>
<gene>
    <name evidence="3" type="ORF">GDR74_00230</name>
</gene>
<dbReference type="SMART" id="SM00530">
    <property type="entry name" value="HTH_XRE"/>
    <property type="match status" value="1"/>
</dbReference>
<name>A0A5P9K1N3_9HYPH</name>
<dbReference type="CDD" id="cd00093">
    <property type="entry name" value="HTH_XRE"/>
    <property type="match status" value="1"/>
</dbReference>